<name>D1PLK0_9FIRM</name>
<keyword evidence="10" id="KW-1185">Reference proteome</keyword>
<dbReference type="PROSITE" id="PS51201">
    <property type="entry name" value="RCK_N"/>
    <property type="match status" value="2"/>
</dbReference>
<dbReference type="EMBL" id="ACBY02000021">
    <property type="protein sequence ID" value="EFB76298.1"/>
    <property type="molecule type" value="Genomic_DNA"/>
</dbReference>
<keyword evidence="2" id="KW-0813">Transport</keyword>
<dbReference type="Pfam" id="PF02254">
    <property type="entry name" value="TrkA_N"/>
    <property type="match status" value="2"/>
</dbReference>
<feature type="domain" description="RCK C-terminal" evidence="8">
    <location>
        <begin position="151"/>
        <end position="234"/>
    </location>
</feature>
<evidence type="ECO:0000256" key="5">
    <source>
        <dbReference type="ARBA" id="ARBA00023027"/>
    </source>
</evidence>
<dbReference type="AlphaFoldDB" id="D1PLK0"/>
<evidence type="ECO:0000259" key="7">
    <source>
        <dbReference type="PROSITE" id="PS51201"/>
    </source>
</evidence>
<evidence type="ECO:0000313" key="9">
    <source>
        <dbReference type="EMBL" id="EFB76298.1"/>
    </source>
</evidence>
<evidence type="ECO:0000256" key="1">
    <source>
        <dbReference type="ARBA" id="ARBA00017378"/>
    </source>
</evidence>
<evidence type="ECO:0000259" key="8">
    <source>
        <dbReference type="PROSITE" id="PS51202"/>
    </source>
</evidence>
<comment type="caution">
    <text evidence="9">The sequence shown here is derived from an EMBL/GenBank/DDBJ whole genome shotgun (WGS) entry which is preliminary data.</text>
</comment>
<evidence type="ECO:0000256" key="6">
    <source>
        <dbReference type="ARBA" id="ARBA00023065"/>
    </source>
</evidence>
<keyword evidence="4" id="KW-0630">Potassium</keyword>
<dbReference type="PANTHER" id="PTHR43833:SF5">
    <property type="entry name" value="TRK SYSTEM POTASSIUM UPTAKE PROTEIN TRKA"/>
    <property type="match status" value="1"/>
</dbReference>
<sequence>MGTQEKRRSNAMRIVVVGLGKVGRALTAQLAGEGHDLVVIDQNSEIIDNIVNIYDVRGVAGNGGCYGVQKEAFEEGADLLIATTSSDEINILSCLVAKKIGTRHTIARIRNPEYAKQLRFMRGELGLSMVINPEQATAREIARVLRFPSAIKREQFCRQRFELVEYRIGPDNPLVGMPLTDLYRNIRVKILICAVARGQETIIPSGSFELQAGDKIYLTASPRDLETFFRKLHLFKERANNIMIVGAGRMTYYLVRELQDAQKRLTVIDNNLQRCQDMSEKFPGVLVIHGDGADSELLSEERIDEMDAFVALTGMDETNIILAMYASQFNACKVVAKINRPSFADLAAANNLVDSVVSTAAVTSEAIARYVRAMQNSIDSDNIKTLHRLVGGRVEALEFNVGAGLPFIGKPLKELQFKDGLLIAGIVRRNGQTVIPSGDDALSEGDDVVVVTTDTTLHALRDIVK</sequence>
<gene>
    <name evidence="9" type="ORF">SUBVAR_05214</name>
</gene>
<evidence type="ECO:0000256" key="3">
    <source>
        <dbReference type="ARBA" id="ARBA00022538"/>
    </source>
</evidence>
<evidence type="ECO:0000256" key="4">
    <source>
        <dbReference type="ARBA" id="ARBA00022958"/>
    </source>
</evidence>
<accession>D1PLK0</accession>
<dbReference type="NCBIfam" id="NF007039">
    <property type="entry name" value="PRK09496.3-2"/>
    <property type="match status" value="1"/>
</dbReference>
<reference evidence="9" key="1">
    <citation type="submission" date="2009-12" db="EMBL/GenBank/DDBJ databases">
        <authorList>
            <person name="Weinstock G."/>
            <person name="Sodergren E."/>
            <person name="Clifton S."/>
            <person name="Fulton L."/>
            <person name="Fulton B."/>
            <person name="Courtney L."/>
            <person name="Fronick C."/>
            <person name="Harrison M."/>
            <person name="Strong C."/>
            <person name="Farmer C."/>
            <person name="Delahaunty K."/>
            <person name="Markovic C."/>
            <person name="Hall O."/>
            <person name="Minx P."/>
            <person name="Tomlinson C."/>
            <person name="Mitreva M."/>
            <person name="Nelson J."/>
            <person name="Hou S."/>
            <person name="Wollam A."/>
            <person name="Pepin K.H."/>
            <person name="Johnson M."/>
            <person name="Bhonagiri V."/>
            <person name="Nash W.E."/>
            <person name="Warren W."/>
            <person name="Chinwalla A."/>
            <person name="Mardis E.R."/>
            <person name="Wilson R.K."/>
        </authorList>
    </citation>
    <scope>NUCLEOTIDE SEQUENCE [LARGE SCALE GENOMIC DNA]</scope>
    <source>
        <strain evidence="9">DSM 15176</strain>
    </source>
</reference>
<protein>
    <recommendedName>
        <fullName evidence="1">Trk system potassium uptake protein TrkA</fullName>
    </recommendedName>
</protein>
<dbReference type="Pfam" id="PF02080">
    <property type="entry name" value="TrkA_C"/>
    <property type="match status" value="2"/>
</dbReference>
<dbReference type="PROSITE" id="PS51202">
    <property type="entry name" value="RCK_C"/>
    <property type="match status" value="2"/>
</dbReference>
<dbReference type="PRINTS" id="PR00335">
    <property type="entry name" value="KUPTAKETRKA"/>
</dbReference>
<keyword evidence="3" id="KW-0633">Potassium transport</keyword>
<evidence type="ECO:0000256" key="2">
    <source>
        <dbReference type="ARBA" id="ARBA00022448"/>
    </source>
</evidence>
<dbReference type="InterPro" id="IPR036291">
    <property type="entry name" value="NAD(P)-bd_dom_sf"/>
</dbReference>
<dbReference type="GO" id="GO:0015079">
    <property type="term" value="F:potassium ion transmembrane transporter activity"/>
    <property type="evidence" value="ECO:0007669"/>
    <property type="project" value="InterPro"/>
</dbReference>
<dbReference type="STRING" id="411471.SUBVAR_05214"/>
<dbReference type="GO" id="GO:0005886">
    <property type="term" value="C:plasma membrane"/>
    <property type="evidence" value="ECO:0007669"/>
    <property type="project" value="InterPro"/>
</dbReference>
<dbReference type="NCBIfam" id="NF007033">
    <property type="entry name" value="PRK09496.1-5"/>
    <property type="match status" value="1"/>
</dbReference>
<dbReference type="SUPFAM" id="SSF51735">
    <property type="entry name" value="NAD(P)-binding Rossmann-fold domains"/>
    <property type="match status" value="2"/>
</dbReference>
<keyword evidence="5" id="KW-0520">NAD</keyword>
<evidence type="ECO:0000313" key="10">
    <source>
        <dbReference type="Proteomes" id="UP000003438"/>
    </source>
</evidence>
<dbReference type="InterPro" id="IPR006037">
    <property type="entry name" value="RCK_C"/>
</dbReference>
<keyword evidence="6" id="KW-0406">Ion transport</keyword>
<dbReference type="NCBIfam" id="NF007031">
    <property type="entry name" value="PRK09496.1-2"/>
    <property type="match status" value="1"/>
</dbReference>
<dbReference type="eggNOG" id="COG0569">
    <property type="taxonomic scope" value="Bacteria"/>
</dbReference>
<dbReference type="Gene3D" id="3.40.50.720">
    <property type="entry name" value="NAD(P)-binding Rossmann-like Domain"/>
    <property type="match status" value="2"/>
</dbReference>
<dbReference type="InterPro" id="IPR050721">
    <property type="entry name" value="Trk_Ktr_HKT_K-transport"/>
</dbReference>
<dbReference type="InterPro" id="IPR003148">
    <property type="entry name" value="RCK_N"/>
</dbReference>
<dbReference type="PANTHER" id="PTHR43833">
    <property type="entry name" value="POTASSIUM CHANNEL PROTEIN 2-RELATED-RELATED"/>
    <property type="match status" value="1"/>
</dbReference>
<feature type="domain" description="RCK N-terminal" evidence="7">
    <location>
        <begin position="239"/>
        <end position="357"/>
    </location>
</feature>
<dbReference type="SUPFAM" id="SSF116726">
    <property type="entry name" value="TrkA C-terminal domain-like"/>
    <property type="match status" value="2"/>
</dbReference>
<dbReference type="HOGENOM" id="CLU_046525_0_1_9"/>
<dbReference type="Proteomes" id="UP000003438">
    <property type="component" value="Unassembled WGS sequence"/>
</dbReference>
<feature type="domain" description="RCK N-terminal" evidence="7">
    <location>
        <begin position="11"/>
        <end position="131"/>
    </location>
</feature>
<dbReference type="InterPro" id="IPR006036">
    <property type="entry name" value="K_uptake_TrkA"/>
</dbReference>
<dbReference type="Gene3D" id="3.30.70.1450">
    <property type="entry name" value="Regulator of K+ conductance, C-terminal domain"/>
    <property type="match status" value="2"/>
</dbReference>
<dbReference type="InterPro" id="IPR036721">
    <property type="entry name" value="RCK_C_sf"/>
</dbReference>
<feature type="domain" description="RCK C-terminal" evidence="8">
    <location>
        <begin position="384"/>
        <end position="465"/>
    </location>
</feature>
<proteinExistence type="predicted"/>
<organism evidence="9 10">
    <name type="scientific">Subdoligranulum variabile DSM 15176</name>
    <dbReference type="NCBI Taxonomy" id="411471"/>
    <lineage>
        <taxon>Bacteria</taxon>
        <taxon>Bacillati</taxon>
        <taxon>Bacillota</taxon>
        <taxon>Clostridia</taxon>
        <taxon>Eubacteriales</taxon>
        <taxon>Oscillospiraceae</taxon>
        <taxon>Subdoligranulum</taxon>
    </lineage>
</organism>